<protein>
    <submittedName>
        <fullName evidence="1">Uncharacterized protein</fullName>
    </submittedName>
</protein>
<dbReference type="RefSeq" id="WP_369019018.1">
    <property type="nucleotide sequence ID" value="NZ_CP121689.1"/>
</dbReference>
<evidence type="ECO:0000313" key="2">
    <source>
        <dbReference type="Proteomes" id="UP001461341"/>
    </source>
</evidence>
<proteinExistence type="predicted"/>
<evidence type="ECO:0000313" key="1">
    <source>
        <dbReference type="EMBL" id="WZL76854.1"/>
    </source>
</evidence>
<accession>A0ABZ2YCY2</accession>
<sequence length="179" mass="21247">MNFTIRDLFKKRLLFLSEKHSFTGGAIQTIKERFPDLPLKLLLLDVHFDVFNLPKKERPEIHEGNFLIHLLKHDILKEEEIFLVSVDSSINFELPSGYYYLSWDIDYGLSHFARYPSFKKQSLEKTKLQLEALFRELMKRDKMIVAMDIVELDHRKVTTPLQVALVMSSFVDYLFFSYH</sequence>
<organism evidence="1 2">
    <name type="scientific">Thermatribacter velox</name>
    <dbReference type="NCBI Taxonomy" id="3039681"/>
    <lineage>
        <taxon>Bacteria</taxon>
        <taxon>Pseudomonadati</taxon>
        <taxon>Atribacterota</taxon>
        <taxon>Atribacteria</taxon>
        <taxon>Atribacterales</taxon>
        <taxon>Thermatribacteraceae</taxon>
        <taxon>Thermatribacter</taxon>
    </lineage>
</organism>
<reference evidence="1 2" key="1">
    <citation type="submission" date="2023-03" db="EMBL/GenBank/DDBJ databases">
        <title>Novel Species.</title>
        <authorList>
            <person name="Ma S."/>
        </authorList>
    </citation>
    <scope>NUCLEOTIDE SEQUENCE [LARGE SCALE GENOMIC DNA]</scope>
    <source>
        <strain evidence="1 2">B11</strain>
    </source>
</reference>
<dbReference type="SUPFAM" id="SSF52768">
    <property type="entry name" value="Arginase/deacetylase"/>
    <property type="match status" value="1"/>
</dbReference>
<keyword evidence="2" id="KW-1185">Reference proteome</keyword>
<gene>
    <name evidence="1" type="ORF">QBE54_03760</name>
</gene>
<dbReference type="Proteomes" id="UP001461341">
    <property type="component" value="Chromosome"/>
</dbReference>
<name>A0ABZ2YCY2_9BACT</name>
<dbReference type="InterPro" id="IPR023696">
    <property type="entry name" value="Ureohydrolase_dom_sf"/>
</dbReference>
<dbReference type="EMBL" id="CP121689">
    <property type="protein sequence ID" value="WZL76854.1"/>
    <property type="molecule type" value="Genomic_DNA"/>
</dbReference>
<dbReference type="Gene3D" id="3.40.800.10">
    <property type="entry name" value="Ureohydrolase domain"/>
    <property type="match status" value="1"/>
</dbReference>